<dbReference type="Pfam" id="PF14100">
    <property type="entry name" value="DUF6807"/>
    <property type="match status" value="1"/>
</dbReference>
<organism evidence="1 2">
    <name type="scientific">Blastopirellula marina</name>
    <dbReference type="NCBI Taxonomy" id="124"/>
    <lineage>
        <taxon>Bacteria</taxon>
        <taxon>Pseudomonadati</taxon>
        <taxon>Planctomycetota</taxon>
        <taxon>Planctomycetia</taxon>
        <taxon>Pirellulales</taxon>
        <taxon>Pirellulaceae</taxon>
        <taxon>Blastopirellula</taxon>
    </lineage>
</organism>
<name>A0A2S8FPC1_9BACT</name>
<dbReference type="InterPro" id="IPR029475">
    <property type="entry name" value="DUF6807"/>
</dbReference>
<sequence length="440" mass="50034">MMEVLDAIPPSLAERKPDMFLARPSLLAVVLAIASCSWLSAAESFQLKVAQQGDGQRAVPLKVDVTVPKEFANVKVVKLSAEGIEPIIAQITGPGLGRHFEDPLAREIHFVIPKSAVGPAREFTVSTMENAESLTGFHFQDEAGKYKDLLYGDRPVMRYMYEAVDTSSEDRRHETMKVYHHLYDPQGEHLLTKGPGGLFQHHRGIFYGFNRISYEQDGEKKAADVWHCHKKESQTHEKFVKEEMGPVFARQILEIDWNGQDGKTFATELREMSVYHVEGVQVIDFASQLVAKADNLKLDGDPQHAGFQYRATQHVPDKTAKQTYYVRPDGKGEPGKFRNWPNDQEHINLEFNALSFVAFDQRYTCCYLDSPENPKPARFSERDYGRFGSYFATHVSKEEPLDLHYRLWLEPGELEVAQVQQLRDDFVTPPKVTVEMGNRS</sequence>
<reference evidence="1 2" key="1">
    <citation type="submission" date="2018-02" db="EMBL/GenBank/DDBJ databases">
        <title>Comparative genomes isolates from brazilian mangrove.</title>
        <authorList>
            <person name="Araujo J.E."/>
            <person name="Taketani R.G."/>
            <person name="Silva M.C.P."/>
            <person name="Loureco M.V."/>
            <person name="Andreote F.D."/>
        </authorList>
    </citation>
    <scope>NUCLEOTIDE SEQUENCE [LARGE SCALE GENOMIC DNA]</scope>
    <source>
        <strain evidence="1 2">NAP PRIS-MGV</strain>
    </source>
</reference>
<dbReference type="Proteomes" id="UP000239388">
    <property type="component" value="Unassembled WGS sequence"/>
</dbReference>
<accession>A0A2S8FPC1</accession>
<proteinExistence type="predicted"/>
<gene>
    <name evidence="1" type="ORF">C5Y98_17575</name>
</gene>
<dbReference type="AlphaFoldDB" id="A0A2S8FPC1"/>
<comment type="caution">
    <text evidence="1">The sequence shown here is derived from an EMBL/GenBank/DDBJ whole genome shotgun (WGS) entry which is preliminary data.</text>
</comment>
<evidence type="ECO:0000313" key="2">
    <source>
        <dbReference type="Proteomes" id="UP000239388"/>
    </source>
</evidence>
<dbReference type="EMBL" id="PUIB01000017">
    <property type="protein sequence ID" value="PQO34021.1"/>
    <property type="molecule type" value="Genomic_DNA"/>
</dbReference>
<evidence type="ECO:0000313" key="1">
    <source>
        <dbReference type="EMBL" id="PQO34021.1"/>
    </source>
</evidence>
<protein>
    <submittedName>
        <fullName evidence="1">Uncharacterized protein</fullName>
    </submittedName>
</protein>